<keyword evidence="3" id="KW-1185">Reference proteome</keyword>
<dbReference type="EMBL" id="CAJVPZ010011282">
    <property type="protein sequence ID" value="CAG8628366.1"/>
    <property type="molecule type" value="Genomic_DNA"/>
</dbReference>
<feature type="region of interest" description="Disordered" evidence="1">
    <location>
        <begin position="44"/>
        <end position="63"/>
    </location>
</feature>
<name>A0A9N9GRH1_9GLOM</name>
<organism evidence="2 3">
    <name type="scientific">Racocetra fulgida</name>
    <dbReference type="NCBI Taxonomy" id="60492"/>
    <lineage>
        <taxon>Eukaryota</taxon>
        <taxon>Fungi</taxon>
        <taxon>Fungi incertae sedis</taxon>
        <taxon>Mucoromycota</taxon>
        <taxon>Glomeromycotina</taxon>
        <taxon>Glomeromycetes</taxon>
        <taxon>Diversisporales</taxon>
        <taxon>Gigasporaceae</taxon>
        <taxon>Racocetra</taxon>
    </lineage>
</organism>
<protein>
    <submittedName>
        <fullName evidence="2">2375_t:CDS:1</fullName>
    </submittedName>
</protein>
<evidence type="ECO:0000313" key="2">
    <source>
        <dbReference type="EMBL" id="CAG8628366.1"/>
    </source>
</evidence>
<gene>
    <name evidence="2" type="ORF">RFULGI_LOCUS7625</name>
</gene>
<accession>A0A9N9GRH1</accession>
<dbReference type="AlphaFoldDB" id="A0A9N9GRH1"/>
<proteinExistence type="predicted"/>
<reference evidence="2" key="1">
    <citation type="submission" date="2021-06" db="EMBL/GenBank/DDBJ databases">
        <authorList>
            <person name="Kallberg Y."/>
            <person name="Tangrot J."/>
            <person name="Rosling A."/>
        </authorList>
    </citation>
    <scope>NUCLEOTIDE SEQUENCE</scope>
    <source>
        <strain evidence="2">IN212</strain>
    </source>
</reference>
<evidence type="ECO:0000313" key="3">
    <source>
        <dbReference type="Proteomes" id="UP000789396"/>
    </source>
</evidence>
<sequence length="83" mass="9212">MKTQILYIFNLRDGHGPPIRNSSVDNCYGPSFRLSTEGYNVQSRNSNDAFIKPPRPGESPLQPSSDPVIMIVGLIMITLATFE</sequence>
<dbReference type="Proteomes" id="UP000789396">
    <property type="component" value="Unassembled WGS sequence"/>
</dbReference>
<feature type="non-terminal residue" evidence="2">
    <location>
        <position position="1"/>
    </location>
</feature>
<evidence type="ECO:0000256" key="1">
    <source>
        <dbReference type="SAM" id="MobiDB-lite"/>
    </source>
</evidence>
<comment type="caution">
    <text evidence="2">The sequence shown here is derived from an EMBL/GenBank/DDBJ whole genome shotgun (WGS) entry which is preliminary data.</text>
</comment>